<keyword evidence="2" id="KW-1185">Reference proteome</keyword>
<dbReference type="AlphaFoldDB" id="A0A9N9AA77"/>
<feature type="non-terminal residue" evidence="1">
    <location>
        <position position="56"/>
    </location>
</feature>
<evidence type="ECO:0000313" key="2">
    <source>
        <dbReference type="Proteomes" id="UP000789405"/>
    </source>
</evidence>
<dbReference type="Proteomes" id="UP000789405">
    <property type="component" value="Unassembled WGS sequence"/>
</dbReference>
<accession>A0A9N9AA77</accession>
<evidence type="ECO:0000313" key="1">
    <source>
        <dbReference type="EMBL" id="CAG8522993.1"/>
    </source>
</evidence>
<reference evidence="1" key="1">
    <citation type="submission" date="2021-06" db="EMBL/GenBank/DDBJ databases">
        <authorList>
            <person name="Kallberg Y."/>
            <person name="Tangrot J."/>
            <person name="Rosling A."/>
        </authorList>
    </citation>
    <scope>NUCLEOTIDE SEQUENCE</scope>
    <source>
        <strain evidence="1">MA453B</strain>
    </source>
</reference>
<organism evidence="1 2">
    <name type="scientific">Dentiscutata erythropus</name>
    <dbReference type="NCBI Taxonomy" id="1348616"/>
    <lineage>
        <taxon>Eukaryota</taxon>
        <taxon>Fungi</taxon>
        <taxon>Fungi incertae sedis</taxon>
        <taxon>Mucoromycota</taxon>
        <taxon>Glomeromycotina</taxon>
        <taxon>Glomeromycetes</taxon>
        <taxon>Diversisporales</taxon>
        <taxon>Gigasporaceae</taxon>
        <taxon>Dentiscutata</taxon>
    </lineage>
</organism>
<sequence length="56" mass="6378">MLPLLFCNNIALEIFAEHEQKLVSVLRTNDSSIPRNHEDNRQNKFNVINGSIDVGI</sequence>
<comment type="caution">
    <text evidence="1">The sequence shown here is derived from an EMBL/GenBank/DDBJ whole genome shotgun (WGS) entry which is preliminary data.</text>
</comment>
<protein>
    <submittedName>
        <fullName evidence="1">26908_t:CDS:1</fullName>
    </submittedName>
</protein>
<gene>
    <name evidence="1" type="ORF">DERYTH_LOCUS3966</name>
</gene>
<name>A0A9N9AA77_9GLOM</name>
<proteinExistence type="predicted"/>
<dbReference type="EMBL" id="CAJVPY010001462">
    <property type="protein sequence ID" value="CAG8522993.1"/>
    <property type="molecule type" value="Genomic_DNA"/>
</dbReference>